<feature type="active site" description="Charge relay system" evidence="6 7">
    <location>
        <position position="183"/>
    </location>
</feature>
<dbReference type="Pfam" id="PF05922">
    <property type="entry name" value="Inhibitor_I9"/>
    <property type="match status" value="1"/>
</dbReference>
<feature type="domain" description="Subtilisin-like protease fibronectin type-III" evidence="10">
    <location>
        <begin position="637"/>
        <end position="736"/>
    </location>
</feature>
<dbReference type="InterPro" id="IPR023828">
    <property type="entry name" value="Peptidase_S8_Ser-AS"/>
</dbReference>
<dbReference type="PROSITE" id="PS00137">
    <property type="entry name" value="SUBTILASE_HIS"/>
    <property type="match status" value="1"/>
</dbReference>
<dbReference type="GO" id="GO:0004252">
    <property type="term" value="F:serine-type endopeptidase activity"/>
    <property type="evidence" value="ECO:0007669"/>
    <property type="project" value="UniProtKB-UniRule"/>
</dbReference>
<gene>
    <name evidence="11" type="ORF">SHERM_13091</name>
</gene>
<dbReference type="PROSITE" id="PS51892">
    <property type="entry name" value="SUBTILASE"/>
    <property type="match status" value="1"/>
</dbReference>
<dbReference type="SUPFAM" id="SSF52743">
    <property type="entry name" value="Subtilisin-like"/>
    <property type="match status" value="1"/>
</dbReference>
<dbReference type="CDD" id="cd04852">
    <property type="entry name" value="Peptidases_S8_3"/>
    <property type="match status" value="1"/>
</dbReference>
<dbReference type="InterPro" id="IPR034197">
    <property type="entry name" value="Peptidases_S8_3"/>
</dbReference>
<keyword evidence="3" id="KW-0732">Signal</keyword>
<dbReference type="PANTHER" id="PTHR10795">
    <property type="entry name" value="PROPROTEIN CONVERTASE SUBTILISIN/KEXIN"/>
    <property type="match status" value="1"/>
</dbReference>
<dbReference type="InterPro" id="IPR045051">
    <property type="entry name" value="SBT"/>
</dbReference>
<accession>A0A9N7MRK7</accession>
<dbReference type="InterPro" id="IPR022398">
    <property type="entry name" value="Peptidase_S8_His-AS"/>
</dbReference>
<evidence type="ECO:0000259" key="8">
    <source>
        <dbReference type="Pfam" id="PF00082"/>
    </source>
</evidence>
<dbReference type="InterPro" id="IPR041469">
    <property type="entry name" value="Subtilisin-like_FN3"/>
</dbReference>
<dbReference type="InterPro" id="IPR037045">
    <property type="entry name" value="S8pro/Inhibitor_I9_sf"/>
</dbReference>
<proteinExistence type="inferred from homology"/>
<dbReference type="Pfam" id="PF17766">
    <property type="entry name" value="fn3_6"/>
    <property type="match status" value="1"/>
</dbReference>
<dbReference type="Gene3D" id="3.50.30.30">
    <property type="match status" value="1"/>
</dbReference>
<sequence length="746" mass="80479">MGATHSSKGVRRADHVELLQTLEKRSFGSVLRTYNKSFLGFAALLSKEEARSMEGSRGVVSVFPDSVLQLHTTRSWDFLWKQDALRIINKTTTTTTTLSPPSYTSNCSSKNDDTIIGILDLGIWPEAPSFRATRSMRHIPKRWKGECMGGPNFTCNGKLIGVRYYENEYTPGDTTSGRDEVGHGTHIASTAAGMPVDGASYYGLAEGTARGGSPSARIAMYRVCGAKNCSTSAVLKAIDDAIDDGVDVLSMSLGMPEDNFIANPIVLGAFHAALKGTTVVCSAGNKGPDGMTIQNFVPWILTVGATTIDRELEADIVLDGTTVFKGGGINFASLSKTSIYPLIYGATAASNHHNRHNARYHCYPGSLDHRQVKGKILLCIDDDEDDYGTEEKFESLKEQGGVGIIAINDIFRRVPLSYGTYAIAVVSKEDGARIRTYINSNRNALATILPTTTILNTKPAPVVAIFSSRGPPPGIPNLIKPDVVAPGVGILAAWPPLDDDQKINGRDPPGFAIASGTSMSCPHVSGLAALVRSQYPKWGPSAIKSAIMTTAIQTNNLQSSITTHDGMIATPYEIGSGEISLTTSLQPGLVYETENIDYIQFLCNLGYSTSKIKTMASNYIPHNFSCHRDSHPDLISDMNYPSIAVSGLKADGITKTVNRTVTNVGEPCSTYIVSIEAPTSLEVQVVPRTLQFTKNIKKLQFHVIFKVITSSAGEKHLFGSITWVSSKHKVRSPFVVSKAKEKKLTG</sequence>
<dbReference type="InterPro" id="IPR010259">
    <property type="entry name" value="S8pro/Inhibitor_I9"/>
</dbReference>
<evidence type="ECO:0000313" key="11">
    <source>
        <dbReference type="EMBL" id="CAA0812414.1"/>
    </source>
</evidence>
<dbReference type="GO" id="GO:0006508">
    <property type="term" value="P:proteolysis"/>
    <property type="evidence" value="ECO:0007669"/>
    <property type="project" value="UniProtKB-KW"/>
</dbReference>
<dbReference type="PRINTS" id="PR00723">
    <property type="entry name" value="SUBTILISIN"/>
</dbReference>
<keyword evidence="2 7" id="KW-0645">Protease</keyword>
<dbReference type="Pfam" id="PF00082">
    <property type="entry name" value="Peptidase_S8"/>
    <property type="match status" value="1"/>
</dbReference>
<name>A0A9N7MRK7_STRHE</name>
<dbReference type="AlphaFoldDB" id="A0A9N7MRK7"/>
<reference evidence="11" key="1">
    <citation type="submission" date="2019-12" db="EMBL/GenBank/DDBJ databases">
        <authorList>
            <person name="Scholes J."/>
        </authorList>
    </citation>
    <scope>NUCLEOTIDE SEQUENCE</scope>
</reference>
<dbReference type="InterPro" id="IPR036852">
    <property type="entry name" value="Peptidase_S8/S53_dom_sf"/>
</dbReference>
<evidence type="ECO:0000259" key="10">
    <source>
        <dbReference type="Pfam" id="PF17766"/>
    </source>
</evidence>
<protein>
    <submittedName>
        <fullName evidence="11">CO(2)-response secreted protease</fullName>
    </submittedName>
</protein>
<dbReference type="InterPro" id="IPR000209">
    <property type="entry name" value="Peptidase_S8/S53_dom"/>
</dbReference>
<organism evidence="11 12">
    <name type="scientific">Striga hermonthica</name>
    <name type="common">Purple witchweed</name>
    <name type="synonym">Buchnera hermonthica</name>
    <dbReference type="NCBI Taxonomy" id="68872"/>
    <lineage>
        <taxon>Eukaryota</taxon>
        <taxon>Viridiplantae</taxon>
        <taxon>Streptophyta</taxon>
        <taxon>Embryophyta</taxon>
        <taxon>Tracheophyta</taxon>
        <taxon>Spermatophyta</taxon>
        <taxon>Magnoliopsida</taxon>
        <taxon>eudicotyledons</taxon>
        <taxon>Gunneridae</taxon>
        <taxon>Pentapetalae</taxon>
        <taxon>asterids</taxon>
        <taxon>lamiids</taxon>
        <taxon>Lamiales</taxon>
        <taxon>Orobanchaceae</taxon>
        <taxon>Buchnereae</taxon>
        <taxon>Striga</taxon>
    </lineage>
</organism>
<keyword evidence="12" id="KW-1185">Reference proteome</keyword>
<evidence type="ECO:0000256" key="7">
    <source>
        <dbReference type="PROSITE-ProRule" id="PRU01240"/>
    </source>
</evidence>
<comment type="similarity">
    <text evidence="1 7">Belongs to the peptidase S8 family.</text>
</comment>
<keyword evidence="4 7" id="KW-0378">Hydrolase</keyword>
<feature type="active site" description="Charge relay system" evidence="6 7">
    <location>
        <position position="518"/>
    </location>
</feature>
<evidence type="ECO:0000256" key="6">
    <source>
        <dbReference type="PIRSR" id="PIRSR615500-1"/>
    </source>
</evidence>
<evidence type="ECO:0000256" key="5">
    <source>
        <dbReference type="ARBA" id="ARBA00022825"/>
    </source>
</evidence>
<dbReference type="Gene3D" id="3.30.70.80">
    <property type="entry name" value="Peptidase S8 propeptide/proteinase inhibitor I9"/>
    <property type="match status" value="1"/>
</dbReference>
<keyword evidence="5 7" id="KW-0720">Serine protease</keyword>
<comment type="caution">
    <text evidence="11">The sequence shown here is derived from an EMBL/GenBank/DDBJ whole genome shotgun (WGS) entry which is preliminary data.</text>
</comment>
<evidence type="ECO:0000313" key="12">
    <source>
        <dbReference type="Proteomes" id="UP001153555"/>
    </source>
</evidence>
<dbReference type="Gene3D" id="2.60.40.2310">
    <property type="match status" value="1"/>
</dbReference>
<dbReference type="InterPro" id="IPR015500">
    <property type="entry name" value="Peptidase_S8_subtilisin-rel"/>
</dbReference>
<evidence type="ECO:0000256" key="1">
    <source>
        <dbReference type="ARBA" id="ARBA00011073"/>
    </source>
</evidence>
<evidence type="ECO:0000259" key="9">
    <source>
        <dbReference type="Pfam" id="PF05922"/>
    </source>
</evidence>
<dbReference type="Gene3D" id="3.40.50.200">
    <property type="entry name" value="Peptidase S8/S53 domain"/>
    <property type="match status" value="1"/>
</dbReference>
<evidence type="ECO:0000256" key="4">
    <source>
        <dbReference type="ARBA" id="ARBA00022801"/>
    </source>
</evidence>
<dbReference type="CDD" id="cd02120">
    <property type="entry name" value="PA_subtilisin_like"/>
    <property type="match status" value="1"/>
</dbReference>
<feature type="domain" description="Peptidase S8/S53" evidence="8">
    <location>
        <begin position="112"/>
        <end position="555"/>
    </location>
</feature>
<evidence type="ECO:0000256" key="3">
    <source>
        <dbReference type="ARBA" id="ARBA00022729"/>
    </source>
</evidence>
<dbReference type="Proteomes" id="UP001153555">
    <property type="component" value="Unassembled WGS sequence"/>
</dbReference>
<dbReference type="EMBL" id="CACSLK010010322">
    <property type="protein sequence ID" value="CAA0812414.1"/>
    <property type="molecule type" value="Genomic_DNA"/>
</dbReference>
<dbReference type="OrthoDB" id="10256524at2759"/>
<dbReference type="PROSITE" id="PS00138">
    <property type="entry name" value="SUBTILASE_SER"/>
    <property type="match status" value="1"/>
</dbReference>
<feature type="domain" description="Inhibitor I9" evidence="9">
    <location>
        <begin position="14"/>
        <end position="71"/>
    </location>
</feature>
<evidence type="ECO:0000256" key="2">
    <source>
        <dbReference type="ARBA" id="ARBA00022670"/>
    </source>
</evidence>
<feature type="active site" description="Charge relay system" evidence="6 7">
    <location>
        <position position="120"/>
    </location>
</feature>